<accession>A0A3B1CHJ6</accession>
<protein>
    <submittedName>
        <fullName evidence="1">Uncharacterized protein</fullName>
    </submittedName>
</protein>
<dbReference type="AlphaFoldDB" id="A0A3B1CHJ6"/>
<name>A0A3B1CHJ6_9ZZZZ</name>
<organism evidence="1">
    <name type="scientific">hydrothermal vent metagenome</name>
    <dbReference type="NCBI Taxonomy" id="652676"/>
    <lineage>
        <taxon>unclassified sequences</taxon>
        <taxon>metagenomes</taxon>
        <taxon>ecological metagenomes</taxon>
    </lineage>
</organism>
<proteinExistence type="predicted"/>
<reference evidence="1" key="1">
    <citation type="submission" date="2018-06" db="EMBL/GenBank/DDBJ databases">
        <authorList>
            <person name="Zhirakovskaya E."/>
        </authorList>
    </citation>
    <scope>NUCLEOTIDE SEQUENCE</scope>
</reference>
<evidence type="ECO:0000313" key="1">
    <source>
        <dbReference type="EMBL" id="VAX27692.1"/>
    </source>
</evidence>
<sequence>MAKEKEGQERKRGSLKRVMVCRCERERGKKRFHRSIAEKLRKYEVRAEGYEFIPAMMHLLKRYCGDIPENKMSKLDADLAKALNAIPTARKILEDVVKKHEEIPRELKRRAFSPKYLDLQVEKAIEVEEMGNIVHRARTLQNRTVRDITQAAAVGRVFGKLSPSGKEQKCCCCCCKEPGEPAPSPQTNPAPPNKYELTFSHLYCVDESDPEWWGSDEPYVVFGVISEEMAESGTPAWGFHTPVYEDVDDGDRRPTSGDENLRLFGYTGPKAIDSSVLITAICMENDLGNVSDTTDAVRTALTAVAKAGASAGGVAGWIVAGVSVISIGVTYLIDLIGADDQIGSSIALALTEPEADAKTSSVNPYIFPPLHFDGGDDDGIYDVYLKLERK</sequence>
<dbReference type="EMBL" id="UOGH01000056">
    <property type="protein sequence ID" value="VAX27692.1"/>
    <property type="molecule type" value="Genomic_DNA"/>
</dbReference>
<gene>
    <name evidence="1" type="ORF">MNBD_NITROSPIRAE02-686</name>
</gene>